<feature type="transmembrane region" description="Helical" evidence="1">
    <location>
        <begin position="83"/>
        <end position="102"/>
    </location>
</feature>
<organism evidence="2 3">
    <name type="scientific">Kineobactrum salinum</name>
    <dbReference type="NCBI Taxonomy" id="2708301"/>
    <lineage>
        <taxon>Bacteria</taxon>
        <taxon>Pseudomonadati</taxon>
        <taxon>Pseudomonadota</taxon>
        <taxon>Gammaproteobacteria</taxon>
        <taxon>Cellvibrionales</taxon>
        <taxon>Halieaceae</taxon>
        <taxon>Kineobactrum</taxon>
    </lineage>
</organism>
<feature type="transmembrane region" description="Helical" evidence="1">
    <location>
        <begin position="108"/>
        <end position="131"/>
    </location>
</feature>
<feature type="transmembrane region" description="Helical" evidence="1">
    <location>
        <begin position="213"/>
        <end position="234"/>
    </location>
</feature>
<dbReference type="AlphaFoldDB" id="A0A6C0U570"/>
<dbReference type="RefSeq" id="WP_163493844.1">
    <property type="nucleotide sequence ID" value="NZ_CP048711.1"/>
</dbReference>
<feature type="transmembrane region" description="Helical" evidence="1">
    <location>
        <begin position="143"/>
        <end position="163"/>
    </location>
</feature>
<evidence type="ECO:0008006" key="4">
    <source>
        <dbReference type="Google" id="ProtNLM"/>
    </source>
</evidence>
<proteinExistence type="predicted"/>
<dbReference type="PANTHER" id="PTHR37814">
    <property type="entry name" value="CONSERVED MEMBRANE PROTEIN"/>
    <property type="match status" value="1"/>
</dbReference>
<name>A0A6C0U570_9GAMM</name>
<dbReference type="PANTHER" id="PTHR37814:SF1">
    <property type="entry name" value="MEMBRANE PROTEIN"/>
    <property type="match status" value="1"/>
</dbReference>
<keyword evidence="1" id="KW-1133">Transmembrane helix</keyword>
<feature type="transmembrane region" description="Helical" evidence="1">
    <location>
        <begin position="259"/>
        <end position="280"/>
    </location>
</feature>
<evidence type="ECO:0000313" key="3">
    <source>
        <dbReference type="Proteomes" id="UP000477680"/>
    </source>
</evidence>
<keyword evidence="1" id="KW-0812">Transmembrane</keyword>
<feature type="transmembrane region" description="Helical" evidence="1">
    <location>
        <begin position="7"/>
        <end position="26"/>
    </location>
</feature>
<dbReference type="EMBL" id="CP048711">
    <property type="protein sequence ID" value="QIB64594.1"/>
    <property type="molecule type" value="Genomic_DNA"/>
</dbReference>
<evidence type="ECO:0000313" key="2">
    <source>
        <dbReference type="EMBL" id="QIB64594.1"/>
    </source>
</evidence>
<feature type="transmembrane region" description="Helical" evidence="1">
    <location>
        <begin position="301"/>
        <end position="319"/>
    </location>
</feature>
<gene>
    <name evidence="2" type="ORF">G3T16_03465</name>
</gene>
<reference evidence="2 3" key="1">
    <citation type="submission" date="2020-02" db="EMBL/GenBank/DDBJ databases">
        <title>Genome sequencing for Kineobactrum sp. M2.</title>
        <authorList>
            <person name="Park S.-J."/>
        </authorList>
    </citation>
    <scope>NUCLEOTIDE SEQUENCE [LARGE SCALE GENOMIC DNA]</scope>
    <source>
        <strain evidence="2 3">M2</strain>
    </source>
</reference>
<keyword evidence="3" id="KW-1185">Reference proteome</keyword>
<dbReference type="KEGG" id="kim:G3T16_03465"/>
<feature type="transmembrane region" description="Helical" evidence="1">
    <location>
        <begin position="38"/>
        <end position="62"/>
    </location>
</feature>
<feature type="transmembrane region" description="Helical" evidence="1">
    <location>
        <begin position="189"/>
        <end position="206"/>
    </location>
</feature>
<accession>A0A6C0U570</accession>
<feature type="transmembrane region" description="Helical" evidence="1">
    <location>
        <begin position="331"/>
        <end position="352"/>
    </location>
</feature>
<protein>
    <recommendedName>
        <fullName evidence="4">GerAB/ArcD/ProY family transporter</fullName>
    </recommendedName>
</protein>
<dbReference type="InterPro" id="IPR038728">
    <property type="entry name" value="YkvI-like"/>
</dbReference>
<sequence>MRSWRAYILPGLIFQSVIIGGGYATGRELVEFFIPSGPVGGLLGILVAGAAFSIVMSAAYEFARVTRSFDYRSFCKHLLGPAWILYEVAYVALVILILAVVGSAAGELVLTLLGVPATVGTVVMMVLVGLLTFLGSAVIQRALAFWSVLLYLVYLALFIITFIDYGDAIQTTLAADAGGDSWLLNGVRYAGYNINLPAVLFCMALLTSRRQAVGAGMITGAIAVIPAFMFYLAMMSQYPQIAEQPVPALYLMAQLDTPWLQLLFQLVVFGTFVETGTGLLHSINERIDVQARESGHTLPRLARPLIAGGLLLVSVYGATEIGIVDLIAHGYGFLTYVFIAVLIVPLLTMGLWKIHRLSLQGN</sequence>
<keyword evidence="1" id="KW-0472">Membrane</keyword>
<dbReference type="Proteomes" id="UP000477680">
    <property type="component" value="Chromosome"/>
</dbReference>
<evidence type="ECO:0000256" key="1">
    <source>
        <dbReference type="SAM" id="Phobius"/>
    </source>
</evidence>